<name>A0A543AU33_9ACTN</name>
<dbReference type="SUPFAM" id="SSF53807">
    <property type="entry name" value="Helical backbone' metal receptor"/>
    <property type="match status" value="1"/>
</dbReference>
<dbReference type="Proteomes" id="UP000317043">
    <property type="component" value="Unassembled WGS sequence"/>
</dbReference>
<evidence type="ECO:0000256" key="3">
    <source>
        <dbReference type="ARBA" id="ARBA00022448"/>
    </source>
</evidence>
<feature type="domain" description="Fe/B12 periplasmic-binding" evidence="6">
    <location>
        <begin position="56"/>
        <end position="328"/>
    </location>
</feature>
<feature type="signal peptide" evidence="5">
    <location>
        <begin position="1"/>
        <end position="18"/>
    </location>
</feature>
<evidence type="ECO:0000256" key="4">
    <source>
        <dbReference type="ARBA" id="ARBA00022729"/>
    </source>
</evidence>
<feature type="chain" id="PRO_5021749235" evidence="5">
    <location>
        <begin position="19"/>
        <end position="328"/>
    </location>
</feature>
<evidence type="ECO:0000256" key="1">
    <source>
        <dbReference type="ARBA" id="ARBA00004196"/>
    </source>
</evidence>
<dbReference type="PANTHER" id="PTHR30532">
    <property type="entry name" value="IRON III DICITRATE-BINDING PERIPLASMIC PROTEIN"/>
    <property type="match status" value="1"/>
</dbReference>
<keyword evidence="8" id="KW-1185">Reference proteome</keyword>
<dbReference type="InParanoid" id="A0A543AU33"/>
<dbReference type="PROSITE" id="PS50983">
    <property type="entry name" value="FE_B12_PBP"/>
    <property type="match status" value="1"/>
</dbReference>
<evidence type="ECO:0000313" key="7">
    <source>
        <dbReference type="EMBL" id="TQL76059.1"/>
    </source>
</evidence>
<keyword evidence="3" id="KW-0813">Transport</keyword>
<dbReference type="RefSeq" id="WP_142036885.1">
    <property type="nucleotide sequence ID" value="NZ_JBHTGS010000001.1"/>
</dbReference>
<keyword evidence="4 5" id="KW-0732">Signal</keyword>
<dbReference type="GO" id="GO:0030288">
    <property type="term" value="C:outer membrane-bounded periplasmic space"/>
    <property type="evidence" value="ECO:0007669"/>
    <property type="project" value="TreeGrafter"/>
</dbReference>
<sequence>MKRLTVLAVAAVTAVALAACGTTEDPSESRSESGGDPITVIDARGKEVTLDGPAVNVAATEWNAVEYLISLGVQPVGVSDIEGFETWDNAVELADTATDIGTRGEPNMDILSTLGLDAVFVTGQIIEGAVEQIEQKDIPVIVLPGGDSSDPIGSMWANIDLIAQATGTEAAAADLKSEFETMLTDAAAVIAESDVAGAPVAFNDAYDAGEGISVRPFTSGSLIGGVLAELGFANAWDDIGIEGDAVYGLGQTDVEGLTKLPDDTLYWYIGNDSEGSDVYTDALADNPIWTSLPFVAAGNVARLPDSIWMFGGPASMTQFVAAVLKATG</sequence>
<comment type="subcellular location">
    <subcellularLocation>
        <location evidence="1">Cell envelope</location>
    </subcellularLocation>
</comment>
<evidence type="ECO:0000256" key="2">
    <source>
        <dbReference type="ARBA" id="ARBA00008814"/>
    </source>
</evidence>
<dbReference type="InterPro" id="IPR051313">
    <property type="entry name" value="Bact_iron-sidero_bind"/>
</dbReference>
<dbReference type="Gene3D" id="3.40.50.1980">
    <property type="entry name" value="Nitrogenase molybdenum iron protein domain"/>
    <property type="match status" value="2"/>
</dbReference>
<dbReference type="GO" id="GO:1901678">
    <property type="term" value="P:iron coordination entity transport"/>
    <property type="evidence" value="ECO:0007669"/>
    <property type="project" value="UniProtKB-ARBA"/>
</dbReference>
<proteinExistence type="inferred from homology"/>
<organism evidence="7 8">
    <name type="scientific">Stackebrandtia endophytica</name>
    <dbReference type="NCBI Taxonomy" id="1496996"/>
    <lineage>
        <taxon>Bacteria</taxon>
        <taxon>Bacillati</taxon>
        <taxon>Actinomycetota</taxon>
        <taxon>Actinomycetes</taxon>
        <taxon>Glycomycetales</taxon>
        <taxon>Glycomycetaceae</taxon>
        <taxon>Stackebrandtia</taxon>
    </lineage>
</organism>
<dbReference type="Pfam" id="PF01497">
    <property type="entry name" value="Peripla_BP_2"/>
    <property type="match status" value="1"/>
</dbReference>
<comment type="caution">
    <text evidence="7">The sequence shown here is derived from an EMBL/GenBank/DDBJ whole genome shotgun (WGS) entry which is preliminary data.</text>
</comment>
<accession>A0A543AU33</accession>
<dbReference type="EMBL" id="VFOW01000001">
    <property type="protein sequence ID" value="TQL76059.1"/>
    <property type="molecule type" value="Genomic_DNA"/>
</dbReference>
<dbReference type="OrthoDB" id="9793175at2"/>
<reference evidence="7 8" key="1">
    <citation type="submission" date="2019-06" db="EMBL/GenBank/DDBJ databases">
        <title>Sequencing the genomes of 1000 actinobacteria strains.</title>
        <authorList>
            <person name="Klenk H.-P."/>
        </authorList>
    </citation>
    <scope>NUCLEOTIDE SEQUENCE [LARGE SCALE GENOMIC DNA]</scope>
    <source>
        <strain evidence="7 8">DSM 45928</strain>
    </source>
</reference>
<dbReference type="InterPro" id="IPR002491">
    <property type="entry name" value="ABC_transptr_periplasmic_BD"/>
</dbReference>
<evidence type="ECO:0000259" key="6">
    <source>
        <dbReference type="PROSITE" id="PS50983"/>
    </source>
</evidence>
<gene>
    <name evidence="7" type="ORF">FB566_1579</name>
</gene>
<dbReference type="PANTHER" id="PTHR30532:SF1">
    <property type="entry name" value="IRON(3+)-HYDROXAMATE-BINDING PROTEIN FHUD"/>
    <property type="match status" value="1"/>
</dbReference>
<comment type="similarity">
    <text evidence="2">Belongs to the bacterial solute-binding protein 8 family.</text>
</comment>
<dbReference type="PROSITE" id="PS51257">
    <property type="entry name" value="PROKAR_LIPOPROTEIN"/>
    <property type="match status" value="1"/>
</dbReference>
<protein>
    <submittedName>
        <fullName evidence="7">Iron complex transport system substrate-binding protein</fullName>
    </submittedName>
</protein>
<evidence type="ECO:0000256" key="5">
    <source>
        <dbReference type="SAM" id="SignalP"/>
    </source>
</evidence>
<dbReference type="AlphaFoldDB" id="A0A543AU33"/>
<evidence type="ECO:0000313" key="8">
    <source>
        <dbReference type="Proteomes" id="UP000317043"/>
    </source>
</evidence>